<sequence>MWTLKDKEQFVIKYRGLLPTDSNEWFTHQCDENRRKRLPVHAPPVNPHQGMQHHCCTCTNCGVTRRNMTAEYSENKSEEAQ</sequence>
<name>A0ABY7DS31_MYAAR</name>
<evidence type="ECO:0000313" key="1">
    <source>
        <dbReference type="EMBL" id="WAQ99918.1"/>
    </source>
</evidence>
<evidence type="ECO:0000313" key="2">
    <source>
        <dbReference type="Proteomes" id="UP001164746"/>
    </source>
</evidence>
<proteinExistence type="predicted"/>
<accession>A0ABY7DS31</accession>
<organism evidence="1 2">
    <name type="scientific">Mya arenaria</name>
    <name type="common">Soft-shell clam</name>
    <dbReference type="NCBI Taxonomy" id="6604"/>
    <lineage>
        <taxon>Eukaryota</taxon>
        <taxon>Metazoa</taxon>
        <taxon>Spiralia</taxon>
        <taxon>Lophotrochozoa</taxon>
        <taxon>Mollusca</taxon>
        <taxon>Bivalvia</taxon>
        <taxon>Autobranchia</taxon>
        <taxon>Heteroconchia</taxon>
        <taxon>Euheterodonta</taxon>
        <taxon>Imparidentia</taxon>
        <taxon>Neoheterodontei</taxon>
        <taxon>Myida</taxon>
        <taxon>Myoidea</taxon>
        <taxon>Myidae</taxon>
        <taxon>Mya</taxon>
    </lineage>
</organism>
<reference evidence="1" key="1">
    <citation type="submission" date="2022-11" db="EMBL/GenBank/DDBJ databases">
        <title>Centuries of genome instability and evolution in soft-shell clam transmissible cancer (bioRxiv).</title>
        <authorList>
            <person name="Hart S.F.M."/>
            <person name="Yonemitsu M.A."/>
            <person name="Giersch R.M."/>
            <person name="Beal B.F."/>
            <person name="Arriagada G."/>
            <person name="Davis B.W."/>
            <person name="Ostrander E.A."/>
            <person name="Goff S.P."/>
            <person name="Metzger M.J."/>
        </authorList>
    </citation>
    <scope>NUCLEOTIDE SEQUENCE</scope>
    <source>
        <strain evidence="1">MELC-2E11</strain>
        <tissue evidence="1">Siphon/mantle</tissue>
    </source>
</reference>
<gene>
    <name evidence="1" type="ORF">MAR_024291</name>
</gene>
<protein>
    <submittedName>
        <fullName evidence="1">Uncharacterized protein</fullName>
    </submittedName>
</protein>
<dbReference type="EMBL" id="CP111014">
    <property type="protein sequence ID" value="WAQ99918.1"/>
    <property type="molecule type" value="Genomic_DNA"/>
</dbReference>
<keyword evidence="2" id="KW-1185">Reference proteome</keyword>
<dbReference type="Proteomes" id="UP001164746">
    <property type="component" value="Chromosome 3"/>
</dbReference>